<evidence type="ECO:0000256" key="1">
    <source>
        <dbReference type="SAM" id="MobiDB-lite"/>
    </source>
</evidence>
<evidence type="ECO:0000313" key="3">
    <source>
        <dbReference type="Proteomes" id="UP000030816"/>
    </source>
</evidence>
<dbReference type="OrthoDB" id="4928264at2759"/>
<evidence type="ECO:0000313" key="2">
    <source>
        <dbReference type="EMBL" id="KHO01646.1"/>
    </source>
</evidence>
<accession>A0A0B2X8L9</accession>
<dbReference type="AlphaFoldDB" id="A0A0B2X8L9"/>
<comment type="caution">
    <text evidence="2">The sequence shown here is derived from an EMBL/GenBank/DDBJ whole genome shotgun (WGS) entry which is preliminary data.</text>
</comment>
<proteinExistence type="predicted"/>
<dbReference type="EMBL" id="AZHE01000001">
    <property type="protein sequence ID" value="KHO01646.1"/>
    <property type="molecule type" value="Genomic_DNA"/>
</dbReference>
<feature type="region of interest" description="Disordered" evidence="1">
    <location>
        <begin position="194"/>
        <end position="249"/>
    </location>
</feature>
<dbReference type="Proteomes" id="UP000030816">
    <property type="component" value="Unassembled WGS sequence"/>
</dbReference>
<feature type="region of interest" description="Disordered" evidence="1">
    <location>
        <begin position="125"/>
        <end position="158"/>
    </location>
</feature>
<keyword evidence="3" id="KW-1185">Reference proteome</keyword>
<name>A0A0B2X8L9_METAS</name>
<feature type="compositionally biased region" description="Basic and acidic residues" evidence="1">
    <location>
        <begin position="194"/>
        <end position="247"/>
    </location>
</feature>
<protein>
    <submittedName>
        <fullName evidence="2">Uncharacterized protein</fullName>
    </submittedName>
</protein>
<reference evidence="2 3" key="1">
    <citation type="journal article" date="2014" name="Proc. Natl. Acad. Sci. U.S.A.">
        <title>Trajectory and genomic determinants of fungal-pathogen speciation and host adaptation.</title>
        <authorList>
            <person name="Hu X."/>
            <person name="Xiao G."/>
            <person name="Zheng P."/>
            <person name="Shang Y."/>
            <person name="Su Y."/>
            <person name="Zhang X."/>
            <person name="Liu X."/>
            <person name="Zhan S."/>
            <person name="St Leger R.J."/>
            <person name="Wang C."/>
        </authorList>
    </citation>
    <scope>NUCLEOTIDE SEQUENCE [LARGE SCALE GENOMIC DNA]</scope>
    <source>
        <strain evidence="2 3">ARSEF 1941</strain>
    </source>
</reference>
<dbReference type="HOGENOM" id="CLU_742026_0_0_1"/>
<dbReference type="STRING" id="1081103.A0A0B2X8L9"/>
<feature type="compositionally biased region" description="Basic residues" evidence="1">
    <location>
        <begin position="357"/>
        <end position="367"/>
    </location>
</feature>
<feature type="region of interest" description="Disordered" evidence="1">
    <location>
        <begin position="303"/>
        <end position="373"/>
    </location>
</feature>
<sequence>MNLPSRPVAATYAHREPLSAYAHFRLNPARHRVTDTSDHSYRASTQNAAPPLISGLTPNRGVASPLVAARSAAHRPPLPALHLVRAICKTSQSPAAMSRTETPRWPPPASLSSFFPNRLLASLFARSPTRSPPRSTSPRPGLPELASPNASPNPNPTLWEQVKATMDKEEYFRQKSRAADLQIKGHTREIAALKRQLADKDRAMERQKRRQKSLEESLRQARLAEREARRRGESADRLRHELQDSKHESRRYRTALAAAFKLIDDLSDKTTLARLLEQTDRQLSRSSCANSTPVRQTFENVAPASWASVKAEESSDDDDGSRGAFGRDNTAMPGTPMKRQAGEDWSGEDSDYAPLAKTRRIGGRSPRKIVLEE</sequence>
<feature type="compositionally biased region" description="Low complexity" evidence="1">
    <location>
        <begin position="126"/>
        <end position="139"/>
    </location>
</feature>
<organism evidence="2 3">
    <name type="scientific">Metarhizium album (strain ARSEF 1941)</name>
    <dbReference type="NCBI Taxonomy" id="1081103"/>
    <lineage>
        <taxon>Eukaryota</taxon>
        <taxon>Fungi</taxon>
        <taxon>Dikarya</taxon>
        <taxon>Ascomycota</taxon>
        <taxon>Pezizomycotina</taxon>
        <taxon>Sordariomycetes</taxon>
        <taxon>Hypocreomycetidae</taxon>
        <taxon>Hypocreales</taxon>
        <taxon>Clavicipitaceae</taxon>
        <taxon>Metarhizium</taxon>
    </lineage>
</organism>
<dbReference type="GeneID" id="63735102"/>
<gene>
    <name evidence="2" type="ORF">MAM_00647</name>
</gene>
<dbReference type="RefSeq" id="XP_040682711.1">
    <property type="nucleotide sequence ID" value="XM_040819446.1"/>
</dbReference>